<evidence type="ECO:0000313" key="1">
    <source>
        <dbReference type="EMBL" id="RTR38441.1"/>
    </source>
</evidence>
<gene>
    <name evidence="1" type="ORF">EKG38_13045</name>
</gene>
<dbReference type="Gene3D" id="1.10.238.160">
    <property type="match status" value="1"/>
</dbReference>
<reference evidence="1 2" key="1">
    <citation type="submission" date="2018-12" db="EMBL/GenBank/DDBJ databases">
        <authorList>
            <person name="Yu L."/>
        </authorList>
    </citation>
    <scope>NUCLEOTIDE SEQUENCE [LARGE SCALE GENOMIC DNA]</scope>
    <source>
        <strain evidence="1 2">HAW-EB2</strain>
    </source>
</reference>
<sequence length="59" mass="6893">MKIIRLKKVIFKTDLSRSTIYELIAQDQFPKQLSLGPRCVGWIEQEIDDWLSEKAAARD</sequence>
<dbReference type="RefSeq" id="WP_126520684.1">
    <property type="nucleotide sequence ID" value="NZ_RXNU01000006.1"/>
</dbReference>
<name>A0A3S0KV85_9GAMM</name>
<comment type="caution">
    <text evidence="1">The sequence shown here is derived from an EMBL/GenBank/DDBJ whole genome shotgun (WGS) entry which is preliminary data.</text>
</comment>
<dbReference type="Proteomes" id="UP000267448">
    <property type="component" value="Unassembled WGS sequence"/>
</dbReference>
<dbReference type="InterPro" id="IPR052931">
    <property type="entry name" value="Prophage_regulatory_activator"/>
</dbReference>
<accession>A0A3S0KV85</accession>
<dbReference type="Pfam" id="PF05930">
    <property type="entry name" value="Phage_AlpA"/>
    <property type="match status" value="1"/>
</dbReference>
<organism evidence="1 2">
    <name type="scientific">Shewanella canadensis</name>
    <dbReference type="NCBI Taxonomy" id="271096"/>
    <lineage>
        <taxon>Bacteria</taxon>
        <taxon>Pseudomonadati</taxon>
        <taxon>Pseudomonadota</taxon>
        <taxon>Gammaproteobacteria</taxon>
        <taxon>Alteromonadales</taxon>
        <taxon>Shewanellaceae</taxon>
        <taxon>Shewanella</taxon>
    </lineage>
</organism>
<dbReference type="AlphaFoldDB" id="A0A3S0KV85"/>
<dbReference type="PANTHER" id="PTHR36154:SF1">
    <property type="entry name" value="DNA-BINDING TRANSCRIPTIONAL ACTIVATOR ALPA"/>
    <property type="match status" value="1"/>
</dbReference>
<protein>
    <submittedName>
        <fullName evidence="1">AlpA family transcriptional regulator</fullName>
    </submittedName>
</protein>
<dbReference type="OrthoDB" id="8455288at2"/>
<evidence type="ECO:0000313" key="2">
    <source>
        <dbReference type="Proteomes" id="UP000267448"/>
    </source>
</evidence>
<proteinExistence type="predicted"/>
<dbReference type="InterPro" id="IPR010260">
    <property type="entry name" value="AlpA"/>
</dbReference>
<keyword evidence="2" id="KW-1185">Reference proteome</keyword>
<dbReference type="EMBL" id="RXNU01000006">
    <property type="protein sequence ID" value="RTR38441.1"/>
    <property type="molecule type" value="Genomic_DNA"/>
</dbReference>
<dbReference type="PANTHER" id="PTHR36154">
    <property type="entry name" value="DNA-BINDING TRANSCRIPTIONAL ACTIVATOR ALPA"/>
    <property type="match status" value="1"/>
</dbReference>